<dbReference type="PANTHER" id="PTHR43660">
    <property type="entry name" value="DIPEPTIDYL CARBOXYPEPTIDASE"/>
    <property type="match status" value="1"/>
</dbReference>
<dbReference type="AlphaFoldDB" id="A0A0B4D294"/>
<dbReference type="CDD" id="cd06456">
    <property type="entry name" value="M3A_DCP"/>
    <property type="match status" value="1"/>
</dbReference>
<organism evidence="10 11">
    <name type="scientific">Brevundimonas nasdae</name>
    <dbReference type="NCBI Taxonomy" id="172043"/>
    <lineage>
        <taxon>Bacteria</taxon>
        <taxon>Pseudomonadati</taxon>
        <taxon>Pseudomonadota</taxon>
        <taxon>Alphaproteobacteria</taxon>
        <taxon>Caulobacterales</taxon>
        <taxon>Caulobacteraceae</taxon>
        <taxon>Brevundimonas</taxon>
    </lineage>
</organism>
<dbReference type="GO" id="GO:0046872">
    <property type="term" value="F:metal ion binding"/>
    <property type="evidence" value="ECO:0007669"/>
    <property type="project" value="UniProtKB-UniRule"/>
</dbReference>
<dbReference type="Gene3D" id="1.10.1370.10">
    <property type="entry name" value="Neurolysin, domain 3"/>
    <property type="match status" value="1"/>
</dbReference>
<keyword evidence="2 7" id="KW-0645">Protease</keyword>
<sequence>MHRRQLLIAGGSLMALSACASTGASTGATSSGSAAAPSAASVAEEARIARAVLPRQTPRAELLQAWTGKYDGVPPFDKVTPAKLREAMLEGIELQRADIAAIANNPEAPTFANTMAALELAGEPLDRASNVYGVMTSNIGGEAYDAVDTELSPLLSAASDEITFNEKLFQRVKTVADTADAAGLSAQQKRLAERRRDAFIRSGANLDAAGKAELGRINTALSNAFTRFGQKVVADENSWTLIPNEAGVRGLPDSNKAAAASAARSRNLQGWAILNTRSAVDPFLTFADDRALREQVWKKFVNRGDNGDANDTNSTIAEIVKLRDQRAKLLGYRNHAELRMQDTMAKTPANAQALMDRVWAPAKARVAEEVADMKAIAGFDIEPWDYLYFAEKVRKAKYDLDQNQLKPYFELTAVRAGSFAMAERLYGFQFKKLPKGSVPTFEPDVEAYEVYDKSRDGRLIGLYYTDDYARPGKRSGAWMTTYRSFSQLDGSKVILASNNNNFTKPEPGEPVLISLDDAETLFHEFGHALHYLSSVVTYPSYGNTPRDFVEYPSQVHEHWVLSRPILDGYLKHYQTGAAMPAELVNKIEAAATFNQGYATVSYLSSAIVDMDLHTQAVPPTDIDAFEKASLARIGMPKEIVMRHRLPQFNHLFTSDAYSAGYYSYLWSETMDADTWAYFEESGDVFNPDIAGRFKSIMLAPGNTTDRAEAYRAFRGRDPDVAALLKVRGFPVS</sequence>
<dbReference type="PROSITE" id="PS51257">
    <property type="entry name" value="PROKAR_LIPOPROTEIN"/>
    <property type="match status" value="1"/>
</dbReference>
<dbReference type="GO" id="GO:0006508">
    <property type="term" value="P:proteolysis"/>
    <property type="evidence" value="ECO:0007669"/>
    <property type="project" value="UniProtKB-KW"/>
</dbReference>
<feature type="domain" description="Peptidase M3A/M3B catalytic" evidence="9">
    <location>
        <begin position="284"/>
        <end position="726"/>
    </location>
</feature>
<evidence type="ECO:0000256" key="4">
    <source>
        <dbReference type="ARBA" id="ARBA00022801"/>
    </source>
</evidence>
<dbReference type="Gene3D" id="3.40.390.10">
    <property type="entry name" value="Collagenase (Catalytic Domain)"/>
    <property type="match status" value="1"/>
</dbReference>
<evidence type="ECO:0000256" key="2">
    <source>
        <dbReference type="ARBA" id="ARBA00022670"/>
    </source>
</evidence>
<comment type="caution">
    <text evidence="10">The sequence shown here is derived from an EMBL/GenBank/DDBJ whole genome shotgun (WGS) entry which is preliminary data.</text>
</comment>
<proteinExistence type="inferred from homology"/>
<dbReference type="GO" id="GO:0004222">
    <property type="term" value="F:metalloendopeptidase activity"/>
    <property type="evidence" value="ECO:0007669"/>
    <property type="project" value="InterPro"/>
</dbReference>
<dbReference type="InterPro" id="IPR024077">
    <property type="entry name" value="Neurolysin/TOP_dom2"/>
</dbReference>
<evidence type="ECO:0000256" key="1">
    <source>
        <dbReference type="ARBA" id="ARBA00006040"/>
    </source>
</evidence>
<feature type="chain" id="PRO_5002086284" evidence="8">
    <location>
        <begin position="21"/>
        <end position="732"/>
    </location>
</feature>
<evidence type="ECO:0000313" key="10">
    <source>
        <dbReference type="EMBL" id="KIC60786.1"/>
    </source>
</evidence>
<feature type="signal peptide" evidence="8">
    <location>
        <begin position="1"/>
        <end position="20"/>
    </location>
</feature>
<dbReference type="InterPro" id="IPR024079">
    <property type="entry name" value="MetalloPept_cat_dom_sf"/>
</dbReference>
<dbReference type="InterPro" id="IPR034005">
    <property type="entry name" value="M3A_DCP"/>
</dbReference>
<dbReference type="InterPro" id="IPR001567">
    <property type="entry name" value="Pept_M3A_M3B_dom"/>
</dbReference>
<dbReference type="GO" id="GO:0005829">
    <property type="term" value="C:cytosol"/>
    <property type="evidence" value="ECO:0007669"/>
    <property type="project" value="TreeGrafter"/>
</dbReference>
<dbReference type="PANTHER" id="PTHR43660:SF1">
    <property type="entry name" value="DIPEPTIDYL CARBOXYPEPTIDASE"/>
    <property type="match status" value="1"/>
</dbReference>
<evidence type="ECO:0000259" key="9">
    <source>
        <dbReference type="Pfam" id="PF01432"/>
    </source>
</evidence>
<evidence type="ECO:0000256" key="7">
    <source>
        <dbReference type="RuleBase" id="RU003435"/>
    </source>
</evidence>
<dbReference type="GO" id="GO:0004180">
    <property type="term" value="F:carboxypeptidase activity"/>
    <property type="evidence" value="ECO:0007669"/>
    <property type="project" value="TreeGrafter"/>
</dbReference>
<keyword evidence="8" id="KW-0732">Signal</keyword>
<accession>A0A0B4D294</accession>
<protein>
    <submittedName>
        <fullName evidence="10">Peptidase M3</fullName>
    </submittedName>
</protein>
<evidence type="ECO:0000313" key="11">
    <source>
        <dbReference type="Proteomes" id="UP000031166"/>
    </source>
</evidence>
<comment type="cofactor">
    <cofactor evidence="7">
        <name>Zn(2+)</name>
        <dbReference type="ChEBI" id="CHEBI:29105"/>
    </cofactor>
    <text evidence="7">Binds 1 zinc ion.</text>
</comment>
<dbReference type="InterPro" id="IPR045090">
    <property type="entry name" value="Pept_M3A_M3B"/>
</dbReference>
<evidence type="ECO:0000256" key="8">
    <source>
        <dbReference type="SAM" id="SignalP"/>
    </source>
</evidence>
<comment type="similarity">
    <text evidence="1 7">Belongs to the peptidase M3 family.</text>
</comment>
<evidence type="ECO:0000256" key="6">
    <source>
        <dbReference type="ARBA" id="ARBA00023049"/>
    </source>
</evidence>
<dbReference type="Pfam" id="PF01432">
    <property type="entry name" value="Peptidase_M3"/>
    <property type="match status" value="1"/>
</dbReference>
<reference evidence="10 11" key="1">
    <citation type="submission" date="2014-12" db="EMBL/GenBank/DDBJ databases">
        <title>Genome sequencing of Brevundimonas nasdae TPW30.</title>
        <authorList>
            <person name="Tan P.W."/>
            <person name="Chan K.-G."/>
        </authorList>
    </citation>
    <scope>NUCLEOTIDE SEQUENCE [LARGE SCALE GENOMIC DNA]</scope>
    <source>
        <strain evidence="10 11">TPW30</strain>
    </source>
</reference>
<dbReference type="EMBL" id="JWSY01000003">
    <property type="protein sequence ID" value="KIC60786.1"/>
    <property type="molecule type" value="Genomic_DNA"/>
</dbReference>
<keyword evidence="3 7" id="KW-0479">Metal-binding</keyword>
<keyword evidence="6 7" id="KW-0482">Metalloprotease</keyword>
<dbReference type="SUPFAM" id="SSF55486">
    <property type="entry name" value="Metalloproteases ('zincins'), catalytic domain"/>
    <property type="match status" value="1"/>
</dbReference>
<keyword evidence="5 7" id="KW-0862">Zinc</keyword>
<gene>
    <name evidence="10" type="ORF">RM53_01480</name>
</gene>
<evidence type="ECO:0000256" key="5">
    <source>
        <dbReference type="ARBA" id="ARBA00022833"/>
    </source>
</evidence>
<name>A0A0B4D294_9CAUL</name>
<dbReference type="STRING" id="172043.RM53_01480"/>
<dbReference type="RefSeq" id="WP_039243882.1">
    <property type="nucleotide sequence ID" value="NZ_JWSY01000003.1"/>
</dbReference>
<dbReference type="Proteomes" id="UP000031166">
    <property type="component" value="Unassembled WGS sequence"/>
</dbReference>
<evidence type="ECO:0000256" key="3">
    <source>
        <dbReference type="ARBA" id="ARBA00022723"/>
    </source>
</evidence>
<keyword evidence="4 7" id="KW-0378">Hydrolase</keyword>